<dbReference type="STRING" id="743788.S8FQR2"/>
<accession>S8FQR2</accession>
<evidence type="ECO:0000256" key="1">
    <source>
        <dbReference type="SAM" id="MobiDB-lite"/>
    </source>
</evidence>
<gene>
    <name evidence="2" type="ORF">FOMPIDRAFT_88111</name>
</gene>
<dbReference type="HOGENOM" id="CLU_1461348_0_0_1"/>
<proteinExistence type="predicted"/>
<dbReference type="InParanoid" id="S8FQR2"/>
<protein>
    <submittedName>
        <fullName evidence="2">Uncharacterized protein</fullName>
    </submittedName>
</protein>
<feature type="compositionally biased region" description="Acidic residues" evidence="1">
    <location>
        <begin position="127"/>
        <end position="139"/>
    </location>
</feature>
<evidence type="ECO:0000313" key="3">
    <source>
        <dbReference type="Proteomes" id="UP000015241"/>
    </source>
</evidence>
<reference evidence="2 3" key="1">
    <citation type="journal article" date="2012" name="Science">
        <title>The Paleozoic origin of enzymatic lignin decomposition reconstructed from 31 fungal genomes.</title>
        <authorList>
            <person name="Floudas D."/>
            <person name="Binder M."/>
            <person name="Riley R."/>
            <person name="Barry K."/>
            <person name="Blanchette R.A."/>
            <person name="Henrissat B."/>
            <person name="Martinez A.T."/>
            <person name="Otillar R."/>
            <person name="Spatafora J.W."/>
            <person name="Yadav J.S."/>
            <person name="Aerts A."/>
            <person name="Benoit I."/>
            <person name="Boyd A."/>
            <person name="Carlson A."/>
            <person name="Copeland A."/>
            <person name="Coutinho P.M."/>
            <person name="de Vries R.P."/>
            <person name="Ferreira P."/>
            <person name="Findley K."/>
            <person name="Foster B."/>
            <person name="Gaskell J."/>
            <person name="Glotzer D."/>
            <person name="Gorecki P."/>
            <person name="Heitman J."/>
            <person name="Hesse C."/>
            <person name="Hori C."/>
            <person name="Igarashi K."/>
            <person name="Jurgens J.A."/>
            <person name="Kallen N."/>
            <person name="Kersten P."/>
            <person name="Kohler A."/>
            <person name="Kuees U."/>
            <person name="Kumar T.K.A."/>
            <person name="Kuo A."/>
            <person name="LaButti K."/>
            <person name="Larrondo L.F."/>
            <person name="Lindquist E."/>
            <person name="Ling A."/>
            <person name="Lombard V."/>
            <person name="Lucas S."/>
            <person name="Lundell T."/>
            <person name="Martin R."/>
            <person name="McLaughlin D.J."/>
            <person name="Morgenstern I."/>
            <person name="Morin E."/>
            <person name="Murat C."/>
            <person name="Nagy L.G."/>
            <person name="Nolan M."/>
            <person name="Ohm R.A."/>
            <person name="Patyshakuliyeva A."/>
            <person name="Rokas A."/>
            <person name="Ruiz-Duenas F.J."/>
            <person name="Sabat G."/>
            <person name="Salamov A."/>
            <person name="Samejima M."/>
            <person name="Schmutz J."/>
            <person name="Slot J.C."/>
            <person name="St John F."/>
            <person name="Stenlid J."/>
            <person name="Sun H."/>
            <person name="Sun S."/>
            <person name="Syed K."/>
            <person name="Tsang A."/>
            <person name="Wiebenga A."/>
            <person name="Young D."/>
            <person name="Pisabarro A."/>
            <person name="Eastwood D.C."/>
            <person name="Martin F."/>
            <person name="Cullen D."/>
            <person name="Grigoriev I.V."/>
            <person name="Hibbett D.S."/>
        </authorList>
    </citation>
    <scope>NUCLEOTIDE SEQUENCE</scope>
    <source>
        <strain evidence="3">FP-58527</strain>
    </source>
</reference>
<name>S8FQR2_FOMSC</name>
<feature type="region of interest" description="Disordered" evidence="1">
    <location>
        <begin position="127"/>
        <end position="188"/>
    </location>
</feature>
<dbReference type="OrthoDB" id="2801531at2759"/>
<sequence length="188" mass="21631">MTWVLGWPFYYDDAIELAKNHNLVKDPNAGEMKYVNAALSWVLKRAGIMQGFGCWVGTMPEFVLAAYVEFGDNPTPPTEAEVDRDYLMSKKQYRRLKSLMPLRDFAWYQHDDPSCRLYTTTEWVYDDEEEEGEETDEGNDDSKYEGGTETEEEEEVVEDDGASDWEDEDDEDSDAETVRAGARKRSSS</sequence>
<organism evidence="2 3">
    <name type="scientific">Fomitopsis schrenkii</name>
    <name type="common">Brown rot fungus</name>
    <dbReference type="NCBI Taxonomy" id="2126942"/>
    <lineage>
        <taxon>Eukaryota</taxon>
        <taxon>Fungi</taxon>
        <taxon>Dikarya</taxon>
        <taxon>Basidiomycota</taxon>
        <taxon>Agaricomycotina</taxon>
        <taxon>Agaricomycetes</taxon>
        <taxon>Polyporales</taxon>
        <taxon>Fomitopsis</taxon>
    </lineage>
</organism>
<feature type="compositionally biased region" description="Acidic residues" evidence="1">
    <location>
        <begin position="148"/>
        <end position="175"/>
    </location>
</feature>
<dbReference type="AlphaFoldDB" id="S8FQR2"/>
<dbReference type="EMBL" id="KE504147">
    <property type="protein sequence ID" value="EPT00630.1"/>
    <property type="molecule type" value="Genomic_DNA"/>
</dbReference>
<dbReference type="Proteomes" id="UP000015241">
    <property type="component" value="Unassembled WGS sequence"/>
</dbReference>
<evidence type="ECO:0000313" key="2">
    <source>
        <dbReference type="EMBL" id="EPT00630.1"/>
    </source>
</evidence>
<keyword evidence="3" id="KW-1185">Reference proteome</keyword>